<accession>A0A0P1NU17</accession>
<dbReference type="Proteomes" id="UP000199197">
    <property type="component" value="Unassembled WGS sequence"/>
</dbReference>
<dbReference type="Pfam" id="PF01979">
    <property type="entry name" value="Amidohydro_1"/>
    <property type="match status" value="1"/>
</dbReference>
<dbReference type="InterPro" id="IPR011059">
    <property type="entry name" value="Metal-dep_hydrolase_composite"/>
</dbReference>
<evidence type="ECO:0000259" key="1">
    <source>
        <dbReference type="Pfam" id="PF01979"/>
    </source>
</evidence>
<sequence>MKIKIISLIFALTLIFVMNLYASDIIPGKPQNKPIALVGGTIHTITNGTIENGIVLFDKGKIVAVGKDVNIPKDAEVIDIKGKHVYPGLINAFTTIGLVEIGAVRATRDVTEVGLVNPNVRAEVAFNPDSEHPPVTRANGITLALVVPTGDLIAGQSALMMLDGWTWEDMTLKAPVGLHIYWPRMVQAQGFGFMFARQSPEEMKKETEKRLQLIRETFQKARAYKKAKEAETQKGVPYHDTDLKYEAMIPVLEGKVPVFVHANSAKEILSAIQWAESEGVKIVIVGGADSWKVADVLKSKNIPVILTNIHRLPSGRDSDYDEPFTVAYKLYKAGVKFCIGGEGGYYNERNLPYQAGTCAAFGLPREEALKAITIYPAEILGVADKVGSIEPGKDATLIVTTGDPLEIPTQVIYEFIQGRKVDLSNRQTKLYEKYVEKYRRLGLLK</sequence>
<dbReference type="EMBL" id="CZVW01000013">
    <property type="protein sequence ID" value="CUT02616.1"/>
    <property type="molecule type" value="Genomic_DNA"/>
</dbReference>
<name>A0A0P1NU17_9BACT</name>
<dbReference type="InterPro" id="IPR051781">
    <property type="entry name" value="Metallo-dep_Hydrolase"/>
</dbReference>
<protein>
    <submittedName>
        <fullName evidence="2">Imidazolonepropionase</fullName>
    </submittedName>
</protein>
<dbReference type="RefSeq" id="WP_092350099.1">
    <property type="nucleotide sequence ID" value="NZ_CZVW01000013.1"/>
</dbReference>
<keyword evidence="3" id="KW-1185">Reference proteome</keyword>
<proteinExistence type="predicted"/>
<dbReference type="AlphaFoldDB" id="A0A0P1NU17"/>
<dbReference type="SUPFAM" id="SSF51338">
    <property type="entry name" value="Composite domain of metallo-dependent hydrolases"/>
    <property type="match status" value="1"/>
</dbReference>
<dbReference type="SUPFAM" id="SSF51556">
    <property type="entry name" value="Metallo-dependent hydrolases"/>
    <property type="match status" value="1"/>
</dbReference>
<feature type="domain" description="Amidohydrolase-related" evidence="1">
    <location>
        <begin position="189"/>
        <end position="406"/>
    </location>
</feature>
<gene>
    <name evidence="2" type="ORF">JGI23_01290</name>
</gene>
<dbReference type="Gene3D" id="3.20.20.140">
    <property type="entry name" value="Metal-dependent hydrolases"/>
    <property type="match status" value="1"/>
</dbReference>
<dbReference type="InterPro" id="IPR006680">
    <property type="entry name" value="Amidohydro-rel"/>
</dbReference>
<dbReference type="PANTHER" id="PTHR43135">
    <property type="entry name" value="ALPHA-D-RIBOSE 1-METHYLPHOSPHONATE 5-TRIPHOSPHATE DIPHOSPHATASE"/>
    <property type="match status" value="1"/>
</dbReference>
<reference evidence="3" key="1">
    <citation type="submission" date="2015-11" db="EMBL/GenBank/DDBJ databases">
        <authorList>
            <person name="Varghese N."/>
        </authorList>
    </citation>
    <scope>NUCLEOTIDE SEQUENCE [LARGE SCALE GENOMIC DNA]</scope>
    <source>
        <strain evidence="3">JGI-23</strain>
    </source>
</reference>
<dbReference type="OrthoDB" id="9802793at2"/>
<dbReference type="GO" id="GO:0016810">
    <property type="term" value="F:hydrolase activity, acting on carbon-nitrogen (but not peptide) bonds"/>
    <property type="evidence" value="ECO:0007669"/>
    <property type="project" value="InterPro"/>
</dbReference>
<organism evidence="2 3">
    <name type="scientific">Candidatus Chryseopegocella kryptomonas</name>
    <dbReference type="NCBI Taxonomy" id="1633643"/>
    <lineage>
        <taxon>Bacteria</taxon>
        <taxon>Pseudomonadati</taxon>
        <taxon>Candidatus Kryptoniota</taxon>
        <taxon>Candidatus Chryseopegocella</taxon>
    </lineage>
</organism>
<dbReference type="PANTHER" id="PTHR43135:SF3">
    <property type="entry name" value="ALPHA-D-RIBOSE 1-METHYLPHOSPHONATE 5-TRIPHOSPHATE DIPHOSPHATASE"/>
    <property type="match status" value="1"/>
</dbReference>
<evidence type="ECO:0000313" key="2">
    <source>
        <dbReference type="EMBL" id="CUT02616.1"/>
    </source>
</evidence>
<dbReference type="InterPro" id="IPR032466">
    <property type="entry name" value="Metal_Hydrolase"/>
</dbReference>
<evidence type="ECO:0000313" key="3">
    <source>
        <dbReference type="Proteomes" id="UP000199197"/>
    </source>
</evidence>
<dbReference type="Gene3D" id="2.30.40.10">
    <property type="entry name" value="Urease, subunit C, domain 1"/>
    <property type="match status" value="1"/>
</dbReference>